<name>A0A318ZGE4_9EURO</name>
<dbReference type="PANTHER" id="PTHR20963">
    <property type="entry name" value="MULTIPLE INOSITOL POLYPHOSPHATE PHOSPHATASE-RELATED"/>
    <property type="match status" value="1"/>
</dbReference>
<dbReference type="CDD" id="cd07061">
    <property type="entry name" value="HP_HAP_like"/>
    <property type="match status" value="1"/>
</dbReference>
<keyword evidence="2" id="KW-0732">Signal</keyword>
<dbReference type="GO" id="GO:0003993">
    <property type="term" value="F:acid phosphatase activity"/>
    <property type="evidence" value="ECO:0007669"/>
    <property type="project" value="TreeGrafter"/>
</dbReference>
<dbReference type="AlphaFoldDB" id="A0A318ZGE4"/>
<dbReference type="SUPFAM" id="SSF53254">
    <property type="entry name" value="Phosphoglycerate mutase-like"/>
    <property type="match status" value="1"/>
</dbReference>
<dbReference type="Proteomes" id="UP000248349">
    <property type="component" value="Unassembled WGS sequence"/>
</dbReference>
<dbReference type="EMBL" id="KZ821242">
    <property type="protein sequence ID" value="PYH43653.1"/>
    <property type="molecule type" value="Genomic_DNA"/>
</dbReference>
<evidence type="ECO:0000256" key="2">
    <source>
        <dbReference type="SAM" id="SignalP"/>
    </source>
</evidence>
<dbReference type="PANTHER" id="PTHR20963:SF43">
    <property type="entry name" value="PUTATIVE (AFU_ORTHOLOGUE AFUA_7G01240)-RELATED"/>
    <property type="match status" value="1"/>
</dbReference>
<dbReference type="STRING" id="1450539.A0A318ZGE4"/>
<dbReference type="RefSeq" id="XP_025429635.1">
    <property type="nucleotide sequence ID" value="XM_025575418.1"/>
</dbReference>
<keyword evidence="1" id="KW-0378">Hydrolase</keyword>
<gene>
    <name evidence="3" type="ORF">BP01DRAFT_358384</name>
</gene>
<evidence type="ECO:0000256" key="1">
    <source>
        <dbReference type="ARBA" id="ARBA00022801"/>
    </source>
</evidence>
<feature type="chain" id="PRO_5016383226" evidence="2">
    <location>
        <begin position="21"/>
        <end position="534"/>
    </location>
</feature>
<reference evidence="3 4" key="1">
    <citation type="submission" date="2016-12" db="EMBL/GenBank/DDBJ databases">
        <title>The genomes of Aspergillus section Nigri reveals drivers in fungal speciation.</title>
        <authorList>
            <consortium name="DOE Joint Genome Institute"/>
            <person name="Vesth T.C."/>
            <person name="Nybo J."/>
            <person name="Theobald S."/>
            <person name="Brandl J."/>
            <person name="Frisvad J.C."/>
            <person name="Nielsen K.F."/>
            <person name="Lyhne E.K."/>
            <person name="Kogle M.E."/>
            <person name="Kuo A."/>
            <person name="Riley R."/>
            <person name="Clum A."/>
            <person name="Nolan M."/>
            <person name="Lipzen A."/>
            <person name="Salamov A."/>
            <person name="Henrissat B."/>
            <person name="Wiebenga A."/>
            <person name="De Vries R.P."/>
            <person name="Grigoriev I.V."/>
            <person name="Mortensen U.H."/>
            <person name="Andersen M.R."/>
            <person name="Baker S.E."/>
        </authorList>
    </citation>
    <scope>NUCLEOTIDE SEQUENCE [LARGE SCALE GENOMIC DNA]</scope>
    <source>
        <strain evidence="3 4">JOP 1030-1</strain>
    </source>
</reference>
<dbReference type="OrthoDB" id="6509975at2759"/>
<dbReference type="GeneID" id="37076646"/>
<evidence type="ECO:0000313" key="3">
    <source>
        <dbReference type="EMBL" id="PYH43653.1"/>
    </source>
</evidence>
<protein>
    <submittedName>
        <fullName evidence="3">Putative phytase</fullName>
    </submittedName>
</protein>
<accession>A0A318ZGE4</accession>
<dbReference type="InterPro" id="IPR029033">
    <property type="entry name" value="His_PPase_superfam"/>
</dbReference>
<feature type="signal peptide" evidence="2">
    <location>
        <begin position="1"/>
        <end position="20"/>
    </location>
</feature>
<sequence length="534" mass="57665">MLLSSHQVLLATLGATGAAALPGTSSSSSSTPAAPAATGAALPAGFDITAYWGNLSPYHDAPGFNVSTGNPQGCELSQVHILHRHAQRYPTPYELDGESMEAFAQKLQNYRLQHPNETLGTGPLEFLNEWKYLMGEDLLLPSGAATEATSGANFWNKYGRPLFRAPAGLADWDASLNVFPNGTQRPKPIFRTTGQARILESARWWLSGFFSSTNANNSASQYDLVIMPEGSGYNNTLAASCPQAKYEGDTSATNFLETTTPSIRTRLTPYLPPALAANLTTLDILSMLNLCPYETAVLGSSAWCPVFTAADWANYAYNLDLQFYGDYGFGSASGRAQGLGWVLELAARLNNSLITTQSANINLTYDSNPATFPLHQKLYLDMSHDDVIVSVLTALGVEYFNFGPAGLPGDVAVPPSNRTFRLQEMTPFGAHLVGEVWRCPVGTERKLGGETLYVNPEVEEGDGEEWIRFVLNGKPLPLKGVSGCQEDVRSAAEGFCAVPKLLQGVKEMVRLAEWDRACLGNYTGGHQVADGRPE</sequence>
<proteinExistence type="predicted"/>
<dbReference type="InterPro" id="IPR000560">
    <property type="entry name" value="His_Pase_clade-2"/>
</dbReference>
<evidence type="ECO:0000313" key="4">
    <source>
        <dbReference type="Proteomes" id="UP000248349"/>
    </source>
</evidence>
<dbReference type="Gene3D" id="3.40.50.1240">
    <property type="entry name" value="Phosphoglycerate mutase-like"/>
    <property type="match status" value="1"/>
</dbReference>
<keyword evidence="4" id="KW-1185">Reference proteome</keyword>
<organism evidence="3 4">
    <name type="scientific">Aspergillus saccharolyticus JOP 1030-1</name>
    <dbReference type="NCBI Taxonomy" id="1450539"/>
    <lineage>
        <taxon>Eukaryota</taxon>
        <taxon>Fungi</taxon>
        <taxon>Dikarya</taxon>
        <taxon>Ascomycota</taxon>
        <taxon>Pezizomycotina</taxon>
        <taxon>Eurotiomycetes</taxon>
        <taxon>Eurotiomycetidae</taxon>
        <taxon>Eurotiales</taxon>
        <taxon>Aspergillaceae</taxon>
        <taxon>Aspergillus</taxon>
        <taxon>Aspergillus subgen. Circumdati</taxon>
    </lineage>
</organism>
<dbReference type="Pfam" id="PF00328">
    <property type="entry name" value="His_Phos_2"/>
    <property type="match status" value="1"/>
</dbReference>